<evidence type="ECO:0000313" key="1">
    <source>
        <dbReference type="EMBL" id="NML64990.1"/>
    </source>
</evidence>
<dbReference type="EMBL" id="JABBGH010000001">
    <property type="protein sequence ID" value="NML64990.1"/>
    <property type="molecule type" value="Genomic_DNA"/>
</dbReference>
<proteinExistence type="predicted"/>
<organism evidence="1 2">
    <name type="scientific">Hymenobacter polaris</name>
    <dbReference type="NCBI Taxonomy" id="2682546"/>
    <lineage>
        <taxon>Bacteria</taxon>
        <taxon>Pseudomonadati</taxon>
        <taxon>Bacteroidota</taxon>
        <taxon>Cytophagia</taxon>
        <taxon>Cytophagales</taxon>
        <taxon>Hymenobacteraceae</taxon>
        <taxon>Hymenobacter</taxon>
    </lineage>
</organism>
<protein>
    <submittedName>
        <fullName evidence="1">Uncharacterized protein</fullName>
    </submittedName>
</protein>
<evidence type="ECO:0000313" key="2">
    <source>
        <dbReference type="Proteomes" id="UP000559626"/>
    </source>
</evidence>
<sequence>MPSPSFVAFKNLHQRHQLAQLVQHGRPLAERTEDSFRLSLYALGSYYAEVWRGVGDDHVLFIHAFDHPRGLTDYLEQISLNYEL</sequence>
<comment type="caution">
    <text evidence="1">The sequence shown here is derived from an EMBL/GenBank/DDBJ whole genome shotgun (WGS) entry which is preliminary data.</text>
</comment>
<dbReference type="RefSeq" id="WP_169530252.1">
    <property type="nucleotide sequence ID" value="NZ_JABBGH010000001.1"/>
</dbReference>
<accession>A0A7Y0ACV0</accession>
<dbReference type="Proteomes" id="UP000559626">
    <property type="component" value="Unassembled WGS sequence"/>
</dbReference>
<keyword evidence="2" id="KW-1185">Reference proteome</keyword>
<gene>
    <name evidence="1" type="ORF">HHL22_07200</name>
</gene>
<reference evidence="1 2" key="1">
    <citation type="submission" date="2020-04" db="EMBL/GenBank/DDBJ databases">
        <title>Hymenobacter polaris sp. nov., isolated from Arctic soil.</title>
        <authorList>
            <person name="Dahal R.H."/>
        </authorList>
    </citation>
    <scope>NUCLEOTIDE SEQUENCE [LARGE SCALE GENOMIC DNA]</scope>
    <source>
        <strain evidence="1 2">RP-2-7</strain>
    </source>
</reference>
<dbReference type="AlphaFoldDB" id="A0A7Y0ACV0"/>
<name>A0A7Y0ACV0_9BACT</name>